<dbReference type="GO" id="GO:0030313">
    <property type="term" value="C:cell envelope"/>
    <property type="evidence" value="ECO:0007669"/>
    <property type="project" value="UniProtKB-SubCell"/>
</dbReference>
<evidence type="ECO:0000313" key="6">
    <source>
        <dbReference type="EMBL" id="PAB58152.1"/>
    </source>
</evidence>
<accession>A0A267MFI1</accession>
<dbReference type="Gene3D" id="2.40.420.20">
    <property type="match status" value="1"/>
</dbReference>
<comment type="caution">
    <text evidence="6">The sequence shown here is derived from an EMBL/GenBank/DDBJ whole genome shotgun (WGS) entry which is preliminary data.</text>
</comment>
<dbReference type="SUPFAM" id="SSF111369">
    <property type="entry name" value="HlyD-like secretion proteins"/>
    <property type="match status" value="1"/>
</dbReference>
<dbReference type="PANTHER" id="PTHR32347">
    <property type="entry name" value="EFFLUX SYSTEM COMPONENT YKNX-RELATED"/>
    <property type="match status" value="1"/>
</dbReference>
<proteinExistence type="predicted"/>
<dbReference type="Pfam" id="PF25990">
    <property type="entry name" value="Beta-barrel_YknX"/>
    <property type="match status" value="1"/>
</dbReference>
<dbReference type="Pfam" id="PF25989">
    <property type="entry name" value="YknX_C"/>
    <property type="match status" value="1"/>
</dbReference>
<dbReference type="InterPro" id="IPR058637">
    <property type="entry name" value="YknX-like_C"/>
</dbReference>
<evidence type="ECO:0000259" key="5">
    <source>
        <dbReference type="Pfam" id="PF25990"/>
    </source>
</evidence>
<dbReference type="InterPro" id="IPR058636">
    <property type="entry name" value="Beta-barrel_YknX"/>
</dbReference>
<feature type="domain" description="YknX-like C-terminal permuted SH3-like" evidence="4">
    <location>
        <begin position="353"/>
        <end position="422"/>
    </location>
</feature>
<dbReference type="PANTHER" id="PTHR32347:SF14">
    <property type="entry name" value="EFFLUX SYSTEM COMPONENT YKNX-RELATED"/>
    <property type="match status" value="1"/>
</dbReference>
<reference evidence="6 7" key="1">
    <citation type="submission" date="2017-06" db="EMBL/GenBank/DDBJ databases">
        <title>Draft genome sequence of anaerobic fermentative bacterium Anaeromicrobium sediminis DY2726D isolated from West Pacific Ocean sediments.</title>
        <authorList>
            <person name="Zeng X."/>
        </authorList>
    </citation>
    <scope>NUCLEOTIDE SEQUENCE [LARGE SCALE GENOMIC DNA]</scope>
    <source>
        <strain evidence="6 7">DY2726D</strain>
    </source>
</reference>
<feature type="domain" description="YknX-like beta-barrel" evidence="5">
    <location>
        <begin position="267"/>
        <end position="345"/>
    </location>
</feature>
<dbReference type="OrthoDB" id="9777308at2"/>
<evidence type="ECO:0000256" key="3">
    <source>
        <dbReference type="SAM" id="Coils"/>
    </source>
</evidence>
<dbReference type="Proteomes" id="UP000216024">
    <property type="component" value="Unassembled WGS sequence"/>
</dbReference>
<protein>
    <submittedName>
        <fullName evidence="6">Uncharacterized protein</fullName>
    </submittedName>
</protein>
<organism evidence="6 7">
    <name type="scientific">Anaeromicrobium sediminis</name>
    <dbReference type="NCBI Taxonomy" id="1478221"/>
    <lineage>
        <taxon>Bacteria</taxon>
        <taxon>Bacillati</taxon>
        <taxon>Bacillota</taxon>
        <taxon>Clostridia</taxon>
        <taxon>Peptostreptococcales</taxon>
        <taxon>Thermotaleaceae</taxon>
        <taxon>Anaeromicrobium</taxon>
    </lineage>
</organism>
<evidence type="ECO:0000313" key="7">
    <source>
        <dbReference type="Proteomes" id="UP000216024"/>
    </source>
</evidence>
<dbReference type="Gene3D" id="2.40.50.100">
    <property type="match status" value="1"/>
</dbReference>
<evidence type="ECO:0000256" key="1">
    <source>
        <dbReference type="ARBA" id="ARBA00004196"/>
    </source>
</evidence>
<dbReference type="EMBL" id="NIBG01000019">
    <property type="protein sequence ID" value="PAB58152.1"/>
    <property type="molecule type" value="Genomic_DNA"/>
</dbReference>
<keyword evidence="7" id="KW-1185">Reference proteome</keyword>
<dbReference type="Gene3D" id="2.40.30.170">
    <property type="match status" value="1"/>
</dbReference>
<dbReference type="AlphaFoldDB" id="A0A267MFI1"/>
<comment type="subcellular location">
    <subcellularLocation>
        <location evidence="1">Cell envelope</location>
    </subcellularLocation>
</comment>
<evidence type="ECO:0000256" key="2">
    <source>
        <dbReference type="ARBA" id="ARBA00023054"/>
    </source>
</evidence>
<sequence length="427" mass="48214">MVKYSMCSRTRGRGFRMFRKKKLLTIAVIAVVVGLVGMGTVVATKKNNEGKGMGVSTVEIKKQNIESHIQATGKIQSMDKRDIVSDVEEKMEKMYVKKGDIVEKGQILMELEKTHINYKIKEANMKLDIAYKTLEQLKSDLNVSLKNTEIKYNDAKINHERNEKLYAARGLSKVEYDKSKDELDTAHNDYALIKEKYGNGEDGRDILKEKKEIELLKVQIGRLEDDYKKHTIRSPIRGTIVDTKISESGIVESHIPLMFIQDVDNLEIVTDINEYDAGKVDVGYEVEIKGDAFEDKSYDGVIKYVGPFAKEVQTGQGKENVVEIKVDIKNIDKYLKPGFSAKLDILTRKKENALVVPYETIFTKRDGSEVVFTVIDGKVQENTIKTGIESDLEVEIIGDTIKESDQVIMNPTENIKVGEEVNIGGEM</sequence>
<evidence type="ECO:0000259" key="4">
    <source>
        <dbReference type="Pfam" id="PF25989"/>
    </source>
</evidence>
<feature type="coiled-coil region" evidence="3">
    <location>
        <begin position="120"/>
        <end position="151"/>
    </location>
</feature>
<dbReference type="Gene3D" id="1.10.287.470">
    <property type="entry name" value="Helix hairpin bin"/>
    <property type="match status" value="1"/>
</dbReference>
<name>A0A267MFI1_9FIRM</name>
<dbReference type="InterPro" id="IPR050465">
    <property type="entry name" value="UPF0194_transport"/>
</dbReference>
<keyword evidence="2 3" id="KW-0175">Coiled coil</keyword>
<gene>
    <name evidence="6" type="ORF">CCE28_16900</name>
</gene>